<feature type="transmembrane region" description="Helical" evidence="8">
    <location>
        <begin position="448"/>
        <end position="467"/>
    </location>
</feature>
<dbReference type="Proteomes" id="UP000008810">
    <property type="component" value="Chromosome 3"/>
</dbReference>
<evidence type="ECO:0000256" key="4">
    <source>
        <dbReference type="ARBA" id="ARBA00022989"/>
    </source>
</evidence>
<dbReference type="PROSITE" id="PS50297">
    <property type="entry name" value="ANK_REP_REGION"/>
    <property type="match status" value="1"/>
</dbReference>
<organism evidence="10">
    <name type="scientific">Brachypodium distachyon</name>
    <name type="common">Purple false brome</name>
    <name type="synonym">Trachynia distachya</name>
    <dbReference type="NCBI Taxonomy" id="15368"/>
    <lineage>
        <taxon>Eukaryota</taxon>
        <taxon>Viridiplantae</taxon>
        <taxon>Streptophyta</taxon>
        <taxon>Embryophyta</taxon>
        <taxon>Tracheophyta</taxon>
        <taxon>Spermatophyta</taxon>
        <taxon>Magnoliopsida</taxon>
        <taxon>Liliopsida</taxon>
        <taxon>Poales</taxon>
        <taxon>Poaceae</taxon>
        <taxon>BOP clade</taxon>
        <taxon>Pooideae</taxon>
        <taxon>Stipodae</taxon>
        <taxon>Brachypodieae</taxon>
        <taxon>Brachypodium</taxon>
    </lineage>
</organism>
<name>A0A0Q3I0G6_BRADI</name>
<evidence type="ECO:0000256" key="5">
    <source>
        <dbReference type="ARBA" id="ARBA00023043"/>
    </source>
</evidence>
<reference evidence="11" key="3">
    <citation type="submission" date="2018-08" db="UniProtKB">
        <authorList>
            <consortium name="EnsemblPlants"/>
        </authorList>
    </citation>
    <scope>IDENTIFICATION</scope>
    <source>
        <strain evidence="11">cv. Bd21</strain>
    </source>
</reference>
<keyword evidence="5 7" id="KW-0040">ANK repeat</keyword>
<dbReference type="Gene3D" id="1.25.40.20">
    <property type="entry name" value="Ankyrin repeat-containing domain"/>
    <property type="match status" value="1"/>
</dbReference>
<dbReference type="STRING" id="15368.A0A0Q3I0G6"/>
<protein>
    <recommendedName>
        <fullName evidence="9">PGG domain-containing protein</fullName>
    </recommendedName>
</protein>
<evidence type="ECO:0000256" key="2">
    <source>
        <dbReference type="ARBA" id="ARBA00022692"/>
    </source>
</evidence>
<sequence length="633" mass="68691">MAAQRGDWQRIERLLSRRGDAAAAPQAHDDVVVHIEEAVAGAVHVEMSYAMTPGEAVTMAGDSVLHVVASRGDGEEFLRARRRSIASPATSSSPPTKKAILHSAARAGLGRMVTHLIALASAVSDHVDGEKAKEFLRMQNEQGETALHEAVRLGSRDLVDRLMAVDPELARVPPADGASPLYLAVSLGHFSIAWQLHEKDNALSYSGPDGRSALHAAVLKSEGMTKMLLEWNRDLIKQAERPTGSTALHFASSWGLHEAISLLLAADPSLAYQPDSNGSFPIHVAAFTKQVKAVSVLLDGRHDCSELRDANGRTFLHVAVVEESQPVVRYACRSKHQNFGSLFMNMQDNDGNTALHLAVQVGNLWIFNLLMENRLVKLDLTNNKGQTPRDLSSTLMPLGIQYALNGRVMIDELLRDAGAVHGIYKLLHQRGLNEKEAAQKITEATQTVGISSVLITTVAFAVAFTLPGGYRADDHENGGSPTLAGHYAFDVFIVADILAFVLSSLSITSLIYARIVVIDIASRMLSVAYAAIFMASAERSLCAAFAVGIYVVLPPVARTMAIASCAITALVLLDTVWFMVTVFTSELMLVKRLGGVRAWWRPAQAILMIFWSQFWPYIAIAVAVLMSDLMGFQ</sequence>
<reference evidence="10" key="2">
    <citation type="submission" date="2017-06" db="EMBL/GenBank/DDBJ databases">
        <title>WGS assembly of Brachypodium distachyon.</title>
        <authorList>
            <consortium name="The International Brachypodium Initiative"/>
            <person name="Lucas S."/>
            <person name="Harmon-Smith M."/>
            <person name="Lail K."/>
            <person name="Tice H."/>
            <person name="Grimwood J."/>
            <person name="Bruce D."/>
            <person name="Barry K."/>
            <person name="Shu S."/>
            <person name="Lindquist E."/>
            <person name="Wang M."/>
            <person name="Pitluck S."/>
            <person name="Vogel J.P."/>
            <person name="Garvin D.F."/>
            <person name="Mockler T.C."/>
            <person name="Schmutz J."/>
            <person name="Rokhsar D."/>
            <person name="Bevan M.W."/>
        </authorList>
    </citation>
    <scope>NUCLEOTIDE SEQUENCE</scope>
    <source>
        <strain evidence="10">Bd21</strain>
    </source>
</reference>
<evidence type="ECO:0000313" key="12">
    <source>
        <dbReference type="Proteomes" id="UP000008810"/>
    </source>
</evidence>
<dbReference type="GO" id="GO:0016020">
    <property type="term" value="C:membrane"/>
    <property type="evidence" value="ECO:0000318"/>
    <property type="project" value="GO_Central"/>
</dbReference>
<reference evidence="10 11" key="1">
    <citation type="journal article" date="2010" name="Nature">
        <title>Genome sequencing and analysis of the model grass Brachypodium distachyon.</title>
        <authorList>
            <consortium name="International Brachypodium Initiative"/>
        </authorList>
    </citation>
    <scope>NUCLEOTIDE SEQUENCE [LARGE SCALE GENOMIC DNA]</scope>
    <source>
        <strain evidence="10 11">Bd21</strain>
    </source>
</reference>
<dbReference type="SMART" id="SM00248">
    <property type="entry name" value="ANK"/>
    <property type="match status" value="8"/>
</dbReference>
<dbReference type="InterPro" id="IPR036770">
    <property type="entry name" value="Ankyrin_rpt-contain_sf"/>
</dbReference>
<evidence type="ECO:0000256" key="7">
    <source>
        <dbReference type="PROSITE-ProRule" id="PRU00023"/>
    </source>
</evidence>
<keyword evidence="3" id="KW-0677">Repeat</keyword>
<dbReference type="Pfam" id="PF12796">
    <property type="entry name" value="Ank_2"/>
    <property type="match status" value="2"/>
</dbReference>
<dbReference type="PANTHER" id="PTHR24186:SF50">
    <property type="entry name" value="ANKYRIN REPEAT-CONTAINING PROTEIN ITN1-LIKE ISOFORM X1"/>
    <property type="match status" value="1"/>
</dbReference>
<feature type="domain" description="PGG" evidence="9">
    <location>
        <begin position="440"/>
        <end position="552"/>
    </location>
</feature>
<evidence type="ECO:0000256" key="6">
    <source>
        <dbReference type="ARBA" id="ARBA00023136"/>
    </source>
</evidence>
<dbReference type="InParanoid" id="A0A0Q3I0G6"/>
<dbReference type="EnsemblPlants" id="KQJ93907">
    <property type="protein sequence ID" value="KQJ93907"/>
    <property type="gene ID" value="BRADI_3g07405v3"/>
</dbReference>
<evidence type="ECO:0000256" key="3">
    <source>
        <dbReference type="ARBA" id="ARBA00022737"/>
    </source>
</evidence>
<dbReference type="Gramene" id="KQJ93907">
    <property type="protein sequence ID" value="KQJ93907"/>
    <property type="gene ID" value="BRADI_3g07405v3"/>
</dbReference>
<gene>
    <name evidence="10" type="ORF">BRADI_3g07405v3</name>
</gene>
<dbReference type="OrthoDB" id="665356at2759"/>
<keyword evidence="12" id="KW-1185">Reference proteome</keyword>
<feature type="transmembrane region" description="Helical" evidence="8">
    <location>
        <begin position="559"/>
        <end position="584"/>
    </location>
</feature>
<comment type="subcellular location">
    <subcellularLocation>
        <location evidence="1">Membrane</location>
        <topology evidence="1">Multi-pass membrane protein</topology>
    </subcellularLocation>
</comment>
<dbReference type="AlphaFoldDB" id="A0A0Q3I0G6"/>
<keyword evidence="6 8" id="KW-0472">Membrane</keyword>
<dbReference type="SUPFAM" id="SSF48403">
    <property type="entry name" value="Ankyrin repeat"/>
    <property type="match status" value="2"/>
</dbReference>
<keyword evidence="2 8" id="KW-0812">Transmembrane</keyword>
<dbReference type="InterPro" id="IPR026961">
    <property type="entry name" value="PGG_dom"/>
</dbReference>
<dbReference type="PANTHER" id="PTHR24186">
    <property type="entry name" value="PROTEIN PHOSPHATASE 1 REGULATORY SUBUNIT"/>
    <property type="match status" value="1"/>
</dbReference>
<evidence type="ECO:0000259" key="9">
    <source>
        <dbReference type="Pfam" id="PF13962"/>
    </source>
</evidence>
<dbReference type="PROSITE" id="PS50088">
    <property type="entry name" value="ANK_REPEAT"/>
    <property type="match status" value="1"/>
</dbReference>
<feature type="transmembrane region" description="Helical" evidence="8">
    <location>
        <begin position="527"/>
        <end position="553"/>
    </location>
</feature>
<feature type="transmembrane region" description="Helical" evidence="8">
    <location>
        <begin position="605"/>
        <end position="626"/>
    </location>
</feature>
<keyword evidence="4 8" id="KW-1133">Transmembrane helix</keyword>
<dbReference type="InterPro" id="IPR002110">
    <property type="entry name" value="Ankyrin_rpt"/>
</dbReference>
<dbReference type="Pfam" id="PF13962">
    <property type="entry name" value="PGG"/>
    <property type="match status" value="1"/>
</dbReference>
<evidence type="ECO:0000313" key="10">
    <source>
        <dbReference type="EMBL" id="KQJ93907.1"/>
    </source>
</evidence>
<feature type="transmembrane region" description="Helical" evidence="8">
    <location>
        <begin position="487"/>
        <end position="515"/>
    </location>
</feature>
<proteinExistence type="predicted"/>
<evidence type="ECO:0000313" key="11">
    <source>
        <dbReference type="EnsemblPlants" id="KQJ93907"/>
    </source>
</evidence>
<evidence type="ECO:0000256" key="1">
    <source>
        <dbReference type="ARBA" id="ARBA00004141"/>
    </source>
</evidence>
<evidence type="ECO:0000256" key="8">
    <source>
        <dbReference type="SAM" id="Phobius"/>
    </source>
</evidence>
<feature type="repeat" description="ANK" evidence="7">
    <location>
        <begin position="350"/>
        <end position="373"/>
    </location>
</feature>
<dbReference type="EMBL" id="CM000882">
    <property type="protein sequence ID" value="KQJ93907.1"/>
    <property type="molecule type" value="Genomic_DNA"/>
</dbReference>
<accession>A0A0Q3I0G6</accession>